<dbReference type="InterPro" id="IPR003795">
    <property type="entry name" value="DUF192"/>
</dbReference>
<dbReference type="Gene3D" id="2.60.120.1140">
    <property type="entry name" value="Protein of unknown function DUF192"/>
    <property type="match status" value="1"/>
</dbReference>
<reference evidence="2" key="1">
    <citation type="journal article" date="2019" name="Int. J. Syst. Evol. Microbiol.">
        <title>The Global Catalogue of Microorganisms (GCM) 10K type strain sequencing project: providing services to taxonomists for standard genome sequencing and annotation.</title>
        <authorList>
            <consortium name="The Broad Institute Genomics Platform"/>
            <consortium name="The Broad Institute Genome Sequencing Center for Infectious Disease"/>
            <person name="Wu L."/>
            <person name="Ma J."/>
        </authorList>
    </citation>
    <scope>NUCLEOTIDE SEQUENCE [LARGE SCALE GENOMIC DNA]</scope>
    <source>
        <strain evidence="2">CCM 7480</strain>
    </source>
</reference>
<dbReference type="InterPro" id="IPR038695">
    <property type="entry name" value="Saro_0823-like_sf"/>
</dbReference>
<organism evidence="1 2">
    <name type="scientific">Massilia haematophila</name>
    <dbReference type="NCBI Taxonomy" id="457923"/>
    <lineage>
        <taxon>Bacteria</taxon>
        <taxon>Pseudomonadati</taxon>
        <taxon>Pseudomonadota</taxon>
        <taxon>Betaproteobacteria</taxon>
        <taxon>Burkholderiales</taxon>
        <taxon>Oxalobacteraceae</taxon>
        <taxon>Telluria group</taxon>
        <taxon>Massilia</taxon>
    </lineage>
</organism>
<dbReference type="PANTHER" id="PTHR37953">
    <property type="entry name" value="UPF0127 PROTEIN MJ1496"/>
    <property type="match status" value="1"/>
</dbReference>
<dbReference type="PANTHER" id="PTHR37953:SF1">
    <property type="entry name" value="UPF0127 PROTEIN MJ1496"/>
    <property type="match status" value="1"/>
</dbReference>
<evidence type="ECO:0000313" key="2">
    <source>
        <dbReference type="Proteomes" id="UP001595665"/>
    </source>
</evidence>
<keyword evidence="2" id="KW-1185">Reference proteome</keyword>
<protein>
    <submittedName>
        <fullName evidence="1">DUF192 domain-containing protein</fullName>
    </submittedName>
</protein>
<dbReference type="Pfam" id="PF02643">
    <property type="entry name" value="DUF192"/>
    <property type="match status" value="1"/>
</dbReference>
<dbReference type="RefSeq" id="WP_312549172.1">
    <property type="nucleotide sequence ID" value="NZ_JBHRVV010000001.1"/>
</dbReference>
<dbReference type="Proteomes" id="UP001595665">
    <property type="component" value="Unassembled WGS sequence"/>
</dbReference>
<name>A0ABV7PJ02_9BURK</name>
<gene>
    <name evidence="1" type="ORF">ACFOPH_04560</name>
</gene>
<proteinExistence type="predicted"/>
<comment type="caution">
    <text evidence="1">The sequence shown here is derived from an EMBL/GenBank/DDBJ whole genome shotgun (WGS) entry which is preliminary data.</text>
</comment>
<accession>A0ABV7PJ02</accession>
<sequence length="122" mass="13076">MKAPSIEFGTLRVDLARSFASRLVGLLGRRGLAPDRALLLAPCNNVHTFFMRFAIDVVFLDRDGVVLAVVPHLAPWRLAAARRAYACLELAAGSAGQHGLAPGRRIAQFAAAHLGRPENGHA</sequence>
<dbReference type="EMBL" id="JBHRVV010000001">
    <property type="protein sequence ID" value="MFC3457516.1"/>
    <property type="molecule type" value="Genomic_DNA"/>
</dbReference>
<evidence type="ECO:0000313" key="1">
    <source>
        <dbReference type="EMBL" id="MFC3457516.1"/>
    </source>
</evidence>